<organism evidence="1">
    <name type="scientific">marine sediment metagenome</name>
    <dbReference type="NCBI Taxonomy" id="412755"/>
    <lineage>
        <taxon>unclassified sequences</taxon>
        <taxon>metagenomes</taxon>
        <taxon>ecological metagenomes</taxon>
    </lineage>
</organism>
<evidence type="ECO:0008006" key="2">
    <source>
        <dbReference type="Google" id="ProtNLM"/>
    </source>
</evidence>
<feature type="non-terminal residue" evidence="1">
    <location>
        <position position="1"/>
    </location>
</feature>
<accession>A0A0F9D0Z6</accession>
<dbReference type="EMBL" id="LAZR01030863">
    <property type="protein sequence ID" value="KKL55373.1"/>
    <property type="molecule type" value="Genomic_DNA"/>
</dbReference>
<gene>
    <name evidence="1" type="ORF">LCGC14_2256050</name>
</gene>
<reference evidence="1" key="1">
    <citation type="journal article" date="2015" name="Nature">
        <title>Complex archaea that bridge the gap between prokaryotes and eukaryotes.</title>
        <authorList>
            <person name="Spang A."/>
            <person name="Saw J.H."/>
            <person name="Jorgensen S.L."/>
            <person name="Zaremba-Niedzwiedzka K."/>
            <person name="Martijn J."/>
            <person name="Lind A.E."/>
            <person name="van Eijk R."/>
            <person name="Schleper C."/>
            <person name="Guy L."/>
            <person name="Ettema T.J."/>
        </authorList>
    </citation>
    <scope>NUCLEOTIDE SEQUENCE</scope>
</reference>
<name>A0A0F9D0Z6_9ZZZZ</name>
<dbReference type="InterPro" id="IPR029052">
    <property type="entry name" value="Metallo-depent_PP-like"/>
</dbReference>
<sequence>RCTYCSVECKRAALSEKTRLGLIDKARAIGAVPSATATSSQLKRLIKQAQVEVRREEKEADKAVTGALFIAETLEQAQTAKPPIWTYSKRSKLVKKQNYVVAMLSDTHFDEKVYPEQIQGINAYGRDIGDLRLKEFFHNIIELSDDWLSGIKYDGLILPLGGDIFTGYIHEELRENLDAPIFDSLFHYGDLLISGIKMLRDYFGTVKIPAVVGNHGRLDRKPRSKFRAHDSYDWALYQYIKHHFEVTNANGIEFMISDSADQMFSVYGTSFCLTHGDQFRGGSGISGLHTPLAIGDYRKRRRLGKMKQSYEWLLMGHWHQLMFTNGIIVNGSLIGYNEYGFVCYGRARGYHHNMLTDLTIRFFVRLGEFVVWNKPRRFWVRLHGRPSNPRISDGTTKNVAVIKINVVGHFCFECGQFDCGVGGGAKEFSGSRSFSIAEAAVHNANVIFTCVNLTITCTVEPYFVRPRRRLGALLGCHGLGLESERAL</sequence>
<protein>
    <recommendedName>
        <fullName evidence="2">Calcineurin-like phosphoesterase domain-containing protein</fullName>
    </recommendedName>
</protein>
<proteinExistence type="predicted"/>
<dbReference type="Gene3D" id="3.60.21.10">
    <property type="match status" value="1"/>
</dbReference>
<evidence type="ECO:0000313" key="1">
    <source>
        <dbReference type="EMBL" id="KKL55373.1"/>
    </source>
</evidence>
<comment type="caution">
    <text evidence="1">The sequence shown here is derived from an EMBL/GenBank/DDBJ whole genome shotgun (WGS) entry which is preliminary data.</text>
</comment>
<dbReference type="SUPFAM" id="SSF56300">
    <property type="entry name" value="Metallo-dependent phosphatases"/>
    <property type="match status" value="1"/>
</dbReference>
<dbReference type="AlphaFoldDB" id="A0A0F9D0Z6"/>